<dbReference type="GO" id="GO:0005975">
    <property type="term" value="P:carbohydrate metabolic process"/>
    <property type="evidence" value="ECO:0007669"/>
    <property type="project" value="InterPro"/>
</dbReference>
<accession>A0A2M8QFR2</accession>
<name>A0A2M8QFR2_9CHLR</name>
<dbReference type="NCBIfam" id="NF011080">
    <property type="entry name" value="PRK14508.1-3"/>
    <property type="match status" value="1"/>
</dbReference>
<evidence type="ECO:0000256" key="10">
    <source>
        <dbReference type="RuleBase" id="RU361207"/>
    </source>
</evidence>
<proteinExistence type="inferred from homology"/>
<dbReference type="EMBL" id="PGTN01000009">
    <property type="protein sequence ID" value="PJF48647.1"/>
    <property type="molecule type" value="Genomic_DNA"/>
</dbReference>
<comment type="similarity">
    <text evidence="2 10">Belongs to the disproportionating enzyme family.</text>
</comment>
<evidence type="ECO:0000256" key="2">
    <source>
        <dbReference type="ARBA" id="ARBA00005684"/>
    </source>
</evidence>
<evidence type="ECO:0000256" key="4">
    <source>
        <dbReference type="ARBA" id="ARBA00020295"/>
    </source>
</evidence>
<evidence type="ECO:0000256" key="1">
    <source>
        <dbReference type="ARBA" id="ARBA00000439"/>
    </source>
</evidence>
<comment type="caution">
    <text evidence="11">The sequence shown here is derived from an EMBL/GenBank/DDBJ whole genome shotgun (WGS) entry which is preliminary data.</text>
</comment>
<dbReference type="NCBIfam" id="TIGR00217">
    <property type="entry name" value="malQ"/>
    <property type="match status" value="1"/>
</dbReference>
<reference evidence="11 12" key="1">
    <citation type="submission" date="2017-11" db="EMBL/GenBank/DDBJ databases">
        <title>Evolution of Phototrophy in the Chloroflexi Phylum Driven by Horizontal Gene Transfer.</title>
        <authorList>
            <person name="Ward L.M."/>
            <person name="Hemp J."/>
            <person name="Shih P.M."/>
            <person name="Mcglynn S.E."/>
            <person name="Fischer W."/>
        </authorList>
    </citation>
    <scope>NUCLEOTIDE SEQUENCE [LARGE SCALE GENOMIC DNA]</scope>
    <source>
        <strain evidence="11">JP3_7</strain>
    </source>
</reference>
<keyword evidence="7 10" id="KW-0119">Carbohydrate metabolism</keyword>
<dbReference type="Proteomes" id="UP000230790">
    <property type="component" value="Unassembled WGS sequence"/>
</dbReference>
<dbReference type="GO" id="GO:0004134">
    <property type="term" value="F:4-alpha-glucanotransferase activity"/>
    <property type="evidence" value="ECO:0007669"/>
    <property type="project" value="UniProtKB-EC"/>
</dbReference>
<dbReference type="InterPro" id="IPR017853">
    <property type="entry name" value="GH"/>
</dbReference>
<dbReference type="PANTHER" id="PTHR32438">
    <property type="entry name" value="4-ALPHA-GLUCANOTRANSFERASE DPE1, CHLOROPLASTIC/AMYLOPLASTIC"/>
    <property type="match status" value="1"/>
</dbReference>
<keyword evidence="5 10" id="KW-0328">Glycosyltransferase</keyword>
<sequence>MERASGILLHPTSLPGRFGIGEFNDDAYRFVDVLAEMGQKLWQVLPLGPTGYGDSPYQCFSAFAGNPLLISLEHLARENALAWDDLKDVPAFPADRVEYGDVIDYKFDLLHRSYIHFMQYASTQQHEAFEAFCAANAAWLDDYALFIALKDAHAGDPWTTWQDDVARRAPTALARSRNQLANAIHKQKYYQFQFFQQWAALKRYANAKGIKIIGDIPIFVAFDSADVWSHRESFHLDQRGNPTVIAGVPPDYFSPTGQRWGNPLYRWEVMAQQGYTWWIERCRAAFALFDYVRIDHFRGFESYWEVPADAPTAENGRWVKGPGKALFQAIKAALGDLPIIAEDLGIITPEVKALRDAFGFPGMRVLQFAFVADASSEFLPHNYVRNTVAYAGTHDNDTTRGWFEKLDPQTRQQVLDYTGTDGSQITWDLIRLLLMSVADTVILTLQDVIGLGSEARMNFPGRAEGNWQWRFTWDQLTREVQARLRKMTATYGR</sequence>
<evidence type="ECO:0000256" key="6">
    <source>
        <dbReference type="ARBA" id="ARBA00022679"/>
    </source>
</evidence>
<dbReference type="NCBIfam" id="NF011079">
    <property type="entry name" value="PRK14508.1-2"/>
    <property type="match status" value="1"/>
</dbReference>
<comment type="catalytic activity">
    <reaction evidence="1 10">
        <text>Transfers a segment of a (1-&gt;4)-alpha-D-glucan to a new position in an acceptor, which may be glucose or a (1-&gt;4)-alpha-D-glucan.</text>
        <dbReference type="EC" id="2.4.1.25"/>
    </reaction>
</comment>
<dbReference type="InterPro" id="IPR003385">
    <property type="entry name" value="Glyco_hydro_77"/>
</dbReference>
<evidence type="ECO:0000256" key="5">
    <source>
        <dbReference type="ARBA" id="ARBA00022676"/>
    </source>
</evidence>
<dbReference type="Pfam" id="PF02446">
    <property type="entry name" value="Glyco_hydro_77"/>
    <property type="match status" value="1"/>
</dbReference>
<evidence type="ECO:0000256" key="9">
    <source>
        <dbReference type="ARBA" id="ARBA00031501"/>
    </source>
</evidence>
<keyword evidence="6 10" id="KW-0808">Transferase</keyword>
<dbReference type="Gene3D" id="3.20.20.80">
    <property type="entry name" value="Glycosidases"/>
    <property type="match status" value="1"/>
</dbReference>
<evidence type="ECO:0000313" key="11">
    <source>
        <dbReference type="EMBL" id="PJF48647.1"/>
    </source>
</evidence>
<organism evidence="11 12">
    <name type="scientific">Candidatus Thermofonsia Clade 3 bacterium</name>
    <dbReference type="NCBI Taxonomy" id="2364212"/>
    <lineage>
        <taxon>Bacteria</taxon>
        <taxon>Bacillati</taxon>
        <taxon>Chloroflexota</taxon>
        <taxon>Candidatus Thermofontia</taxon>
        <taxon>Candidatus Thermofonsia Clade 3</taxon>
    </lineage>
</organism>
<dbReference type="SUPFAM" id="SSF51445">
    <property type="entry name" value="(Trans)glycosidases"/>
    <property type="match status" value="1"/>
</dbReference>
<evidence type="ECO:0000256" key="3">
    <source>
        <dbReference type="ARBA" id="ARBA00012560"/>
    </source>
</evidence>
<protein>
    <recommendedName>
        <fullName evidence="4 10">4-alpha-glucanotransferase</fullName>
        <ecNumber evidence="3 10">2.4.1.25</ecNumber>
    </recommendedName>
    <alternativeName>
        <fullName evidence="8 10">Amylomaltase</fullName>
    </alternativeName>
    <alternativeName>
        <fullName evidence="9 10">Disproportionating enzyme</fullName>
    </alternativeName>
</protein>
<evidence type="ECO:0000313" key="12">
    <source>
        <dbReference type="Proteomes" id="UP000230790"/>
    </source>
</evidence>
<dbReference type="AlphaFoldDB" id="A0A2M8QFR2"/>
<dbReference type="PANTHER" id="PTHR32438:SF5">
    <property type="entry name" value="4-ALPHA-GLUCANOTRANSFERASE DPE1, CHLOROPLASTIC_AMYLOPLASTIC"/>
    <property type="match status" value="1"/>
</dbReference>
<gene>
    <name evidence="11" type="primary">malQ</name>
    <name evidence="11" type="ORF">CUN48_02455</name>
</gene>
<evidence type="ECO:0000256" key="7">
    <source>
        <dbReference type="ARBA" id="ARBA00023277"/>
    </source>
</evidence>
<dbReference type="EC" id="2.4.1.25" evidence="3 10"/>
<evidence type="ECO:0000256" key="8">
    <source>
        <dbReference type="ARBA" id="ARBA00031423"/>
    </source>
</evidence>